<sequence length="141" mass="17021">MSLEDFLKFEERKKFWVVCPETAQQEIQKFERIFGKSVWYTMPKEIKRLFFLRRIPPRERTLSRFFGTPLSLDIQVSVERKNGGVVLVWRYQDILEESGERICTTTESLFRELTMLLEEFDGYCDMTDAKIWVEKFKRSLE</sequence>
<protein>
    <submittedName>
        <fullName evidence="1">Uncharacterized protein</fullName>
    </submittedName>
</protein>
<evidence type="ECO:0000313" key="1">
    <source>
        <dbReference type="EMBL" id="WNL50013.1"/>
    </source>
</evidence>
<name>A0AA96EPN8_9VIRU</name>
<gene>
    <name evidence="1" type="ORF">MarFTMF_497</name>
</gene>
<dbReference type="EMBL" id="OR343188">
    <property type="protein sequence ID" value="WNL50013.1"/>
    <property type="molecule type" value="Genomic_DNA"/>
</dbReference>
<reference evidence="1" key="1">
    <citation type="submission" date="2023-07" db="EMBL/GenBank/DDBJ databases">
        <authorList>
            <person name="Xia Y."/>
        </authorList>
    </citation>
    <scope>NUCLEOTIDE SEQUENCE</scope>
    <source>
        <strain evidence="1">F</strain>
    </source>
</reference>
<proteinExistence type="predicted"/>
<organism evidence="1">
    <name type="scientific">Marseillevirus sp</name>
    <dbReference type="NCBI Taxonomy" id="2809551"/>
    <lineage>
        <taxon>Viruses</taxon>
        <taxon>Varidnaviria</taxon>
        <taxon>Bamfordvirae</taxon>
        <taxon>Nucleocytoviricota</taxon>
        <taxon>Megaviricetes</taxon>
        <taxon>Pimascovirales</taxon>
        <taxon>Pimascovirales incertae sedis</taxon>
        <taxon>Marseilleviridae</taxon>
        <taxon>Marseillevirus</taxon>
    </lineage>
</organism>
<accession>A0AA96EPN8</accession>